<proteinExistence type="predicted"/>
<organism evidence="2 3">
    <name type="scientific">Nocardioides panacisoli</name>
    <dbReference type="NCBI Taxonomy" id="627624"/>
    <lineage>
        <taxon>Bacteria</taxon>
        <taxon>Bacillati</taxon>
        <taxon>Actinomycetota</taxon>
        <taxon>Actinomycetes</taxon>
        <taxon>Propionibacteriales</taxon>
        <taxon>Nocardioidaceae</taxon>
        <taxon>Nocardioides</taxon>
    </lineage>
</organism>
<keyword evidence="3" id="KW-1185">Reference proteome</keyword>
<dbReference type="Proteomes" id="UP001501821">
    <property type="component" value="Unassembled WGS sequence"/>
</dbReference>
<dbReference type="PROSITE" id="PS50244">
    <property type="entry name" value="S5A_REDUCTASE"/>
    <property type="match status" value="1"/>
</dbReference>
<keyword evidence="1" id="KW-0812">Transmembrane</keyword>
<dbReference type="Gene3D" id="1.20.120.1630">
    <property type="match status" value="1"/>
</dbReference>
<feature type="transmembrane region" description="Helical" evidence="1">
    <location>
        <begin position="65"/>
        <end position="82"/>
    </location>
</feature>
<dbReference type="EMBL" id="BAABAH010000007">
    <property type="protein sequence ID" value="GAA3821040.1"/>
    <property type="molecule type" value="Genomic_DNA"/>
</dbReference>
<protein>
    <submittedName>
        <fullName evidence="2">DUF1295 domain-containing protein</fullName>
    </submittedName>
</protein>
<feature type="transmembrane region" description="Helical" evidence="1">
    <location>
        <begin position="116"/>
        <end position="135"/>
    </location>
</feature>
<evidence type="ECO:0000313" key="2">
    <source>
        <dbReference type="EMBL" id="GAA3821040.1"/>
    </source>
</evidence>
<name>A0ABP7IKS1_9ACTN</name>
<reference evidence="3" key="1">
    <citation type="journal article" date="2019" name="Int. J. Syst. Evol. Microbiol.">
        <title>The Global Catalogue of Microorganisms (GCM) 10K type strain sequencing project: providing services to taxonomists for standard genome sequencing and annotation.</title>
        <authorList>
            <consortium name="The Broad Institute Genomics Platform"/>
            <consortium name="The Broad Institute Genome Sequencing Center for Infectious Disease"/>
            <person name="Wu L."/>
            <person name="Ma J."/>
        </authorList>
    </citation>
    <scope>NUCLEOTIDE SEQUENCE [LARGE SCALE GENOMIC DNA]</scope>
    <source>
        <strain evidence="3">JCM 16953</strain>
    </source>
</reference>
<dbReference type="PANTHER" id="PTHR32251">
    <property type="entry name" value="3-OXO-5-ALPHA-STEROID 4-DEHYDROGENASE"/>
    <property type="match status" value="1"/>
</dbReference>
<feature type="transmembrane region" description="Helical" evidence="1">
    <location>
        <begin position="141"/>
        <end position="161"/>
    </location>
</feature>
<gene>
    <name evidence="2" type="ORF">GCM10022242_23380</name>
</gene>
<dbReference type="PANTHER" id="PTHR32251:SF17">
    <property type="entry name" value="STEROID 5-ALPHA REDUCTASE C-TERMINAL DOMAIN-CONTAINING PROTEIN"/>
    <property type="match status" value="1"/>
</dbReference>
<keyword evidence="1" id="KW-0472">Membrane</keyword>
<dbReference type="InterPro" id="IPR010721">
    <property type="entry name" value="UstE-like"/>
</dbReference>
<comment type="caution">
    <text evidence="2">The sequence shown here is derived from an EMBL/GenBank/DDBJ whole genome shotgun (WGS) entry which is preliminary data.</text>
</comment>
<evidence type="ECO:0000313" key="3">
    <source>
        <dbReference type="Proteomes" id="UP001501821"/>
    </source>
</evidence>
<dbReference type="RefSeq" id="WP_344775553.1">
    <property type="nucleotide sequence ID" value="NZ_BAABAH010000007.1"/>
</dbReference>
<feature type="transmembrane region" description="Helical" evidence="1">
    <location>
        <begin position="6"/>
        <end position="26"/>
    </location>
</feature>
<sequence length="272" mass="28721">MVTAVLVSLAVVAAVAAAAMTVTALVARHQGRVVVVDVAWGAALTLSALAAAVVGAAAASGDRGRAWLLVALVAAWGLRLSWHIHRRSGDGEDPRYERLLGGPLDDVGMGVAVRKVFLVQGAAICLVALPVTVGAVLDAPWWPAVVVGVAVWALGVVFESVGDAQLAAYRRQPRATRPAVLDTGLWGWTRHPNYFGDSCVWWGIWLAGGVASGWVAALATVVAPATMTFFLVRVTGARPLEETMMQRPAYREYAARTSMFVPLPPRRSPRGA</sequence>
<keyword evidence="1" id="KW-1133">Transmembrane helix</keyword>
<feature type="transmembrane region" description="Helical" evidence="1">
    <location>
        <begin position="199"/>
        <end position="223"/>
    </location>
</feature>
<evidence type="ECO:0000256" key="1">
    <source>
        <dbReference type="SAM" id="Phobius"/>
    </source>
</evidence>
<dbReference type="Pfam" id="PF06966">
    <property type="entry name" value="DUF1295"/>
    <property type="match status" value="1"/>
</dbReference>
<feature type="transmembrane region" description="Helical" evidence="1">
    <location>
        <begin position="38"/>
        <end position="59"/>
    </location>
</feature>
<accession>A0ABP7IKS1</accession>